<evidence type="ECO:0000256" key="14">
    <source>
        <dbReference type="ARBA" id="ARBA00081397"/>
    </source>
</evidence>
<keyword evidence="3" id="KW-0444">Lipid biosynthesis</keyword>
<comment type="subunit">
    <text evidence="10">Heterotetramer of ERG25, ERG26, ERG27 and ERG28. ERG28 acts as a scaffold to tether ERG27 and other 4,4-demethylation-related enzymes, forming a demethylation enzyme complex, in the endoplasmic reticulum.</text>
</comment>
<evidence type="ECO:0000256" key="3">
    <source>
        <dbReference type="ARBA" id="ARBA00022516"/>
    </source>
</evidence>
<evidence type="ECO:0000256" key="10">
    <source>
        <dbReference type="ARBA" id="ARBA00046995"/>
    </source>
</evidence>
<evidence type="ECO:0000313" key="18">
    <source>
        <dbReference type="EMBL" id="KAF2869369.1"/>
    </source>
</evidence>
<dbReference type="Proteomes" id="UP000481861">
    <property type="component" value="Unassembled WGS sequence"/>
</dbReference>
<keyword evidence="5" id="KW-0752">Steroid biosynthesis</keyword>
<gene>
    <name evidence="18" type="ORF">BDV95DRAFT_629953</name>
</gene>
<evidence type="ECO:0000256" key="8">
    <source>
        <dbReference type="ARBA" id="ARBA00023098"/>
    </source>
</evidence>
<evidence type="ECO:0000256" key="9">
    <source>
        <dbReference type="ARBA" id="ARBA00023136"/>
    </source>
</evidence>
<evidence type="ECO:0000256" key="7">
    <source>
        <dbReference type="ARBA" id="ARBA00023027"/>
    </source>
</evidence>
<evidence type="ECO:0000256" key="15">
    <source>
        <dbReference type="ARBA" id="ARBA00081452"/>
    </source>
</evidence>
<comment type="subcellular location">
    <subcellularLocation>
        <location evidence="1">Endoplasmic reticulum membrane</location>
        <topology evidence="1">Peripheral membrane protein</topology>
    </subcellularLocation>
</comment>
<evidence type="ECO:0000256" key="2">
    <source>
        <dbReference type="ARBA" id="ARBA00009219"/>
    </source>
</evidence>
<dbReference type="EMBL" id="JAADJZ010000016">
    <property type="protein sequence ID" value="KAF2869369.1"/>
    <property type="molecule type" value="Genomic_DNA"/>
</dbReference>
<feature type="domain" description="3-beta hydroxysteroid dehydrogenase/isomerase" evidence="17">
    <location>
        <begin position="15"/>
        <end position="281"/>
    </location>
</feature>
<dbReference type="PANTHER" id="PTHR43000">
    <property type="entry name" value="DTDP-D-GLUCOSE 4,6-DEHYDRATASE-RELATED"/>
    <property type="match status" value="1"/>
</dbReference>
<keyword evidence="19" id="KW-1185">Reference proteome</keyword>
<dbReference type="GO" id="GO:0005789">
    <property type="term" value="C:endoplasmic reticulum membrane"/>
    <property type="evidence" value="ECO:0007669"/>
    <property type="project" value="UniProtKB-SubCell"/>
</dbReference>
<evidence type="ECO:0000313" key="19">
    <source>
        <dbReference type="Proteomes" id="UP000481861"/>
    </source>
</evidence>
<keyword evidence="6" id="KW-0560">Oxidoreductase</keyword>
<comment type="similarity">
    <text evidence="2">Belongs to the 3-beta-HSD family.</text>
</comment>
<evidence type="ECO:0000256" key="5">
    <source>
        <dbReference type="ARBA" id="ARBA00022955"/>
    </source>
</evidence>
<evidence type="ECO:0000256" key="11">
    <source>
        <dbReference type="ARBA" id="ARBA00067470"/>
    </source>
</evidence>
<dbReference type="Gene3D" id="3.40.50.720">
    <property type="entry name" value="NAD(P)-binding Rossmann-like Domain"/>
    <property type="match status" value="1"/>
</dbReference>
<comment type="caution">
    <text evidence="18">The sequence shown here is derived from an EMBL/GenBank/DDBJ whole genome shotgun (WGS) entry which is preliminary data.</text>
</comment>
<dbReference type="InterPro" id="IPR036291">
    <property type="entry name" value="NAD(P)-bd_dom_sf"/>
</dbReference>
<evidence type="ECO:0000256" key="6">
    <source>
        <dbReference type="ARBA" id="ARBA00023002"/>
    </source>
</evidence>
<dbReference type="InterPro" id="IPR002225">
    <property type="entry name" value="3Beta_OHSteriod_DH/Estase"/>
</dbReference>
<dbReference type="OrthoDB" id="10058185at2759"/>
<keyword evidence="7" id="KW-0520">NAD</keyword>
<evidence type="ECO:0000256" key="12">
    <source>
        <dbReference type="ARBA" id="ARBA00067985"/>
    </source>
</evidence>
<proteinExistence type="inferred from homology"/>
<reference evidence="18 19" key="1">
    <citation type="submission" date="2020-01" db="EMBL/GenBank/DDBJ databases">
        <authorList>
            <consortium name="DOE Joint Genome Institute"/>
            <person name="Haridas S."/>
            <person name="Albert R."/>
            <person name="Binder M."/>
            <person name="Bloem J."/>
            <person name="Labutti K."/>
            <person name="Salamov A."/>
            <person name="Andreopoulos B."/>
            <person name="Baker S.E."/>
            <person name="Barry K."/>
            <person name="Bills G."/>
            <person name="Bluhm B.H."/>
            <person name="Cannon C."/>
            <person name="Castanera R."/>
            <person name="Culley D.E."/>
            <person name="Daum C."/>
            <person name="Ezra D."/>
            <person name="Gonzalez J.B."/>
            <person name="Henrissat B."/>
            <person name="Kuo A."/>
            <person name="Liang C."/>
            <person name="Lipzen A."/>
            <person name="Lutzoni F."/>
            <person name="Magnuson J."/>
            <person name="Mondo S."/>
            <person name="Nolan M."/>
            <person name="Ohm R."/>
            <person name="Pangilinan J."/>
            <person name="Park H.-J.H."/>
            <person name="Ramirez L."/>
            <person name="Alfaro M."/>
            <person name="Sun H."/>
            <person name="Tritt A."/>
            <person name="Yoshinaga Y."/>
            <person name="Zwiers L.-H.L."/>
            <person name="Turgeon B.G."/>
            <person name="Goodwin S.B."/>
            <person name="Spatafora J.W."/>
            <person name="Crous P.W."/>
            <person name="Grigoriev I.V."/>
        </authorList>
    </citation>
    <scope>NUCLEOTIDE SEQUENCE [LARGE SCALE GENOMIC DNA]</scope>
    <source>
        <strain evidence="18 19">CBS 611.86</strain>
    </source>
</reference>
<dbReference type="GO" id="GO:0000252">
    <property type="term" value="F:3-beta-hydroxysteroid dehydrogenase [NAD(P)+]/C4-decarboxylase activity"/>
    <property type="evidence" value="ECO:0007669"/>
    <property type="project" value="UniProtKB-ARBA"/>
</dbReference>
<dbReference type="SUPFAM" id="SSF51735">
    <property type="entry name" value="NAD(P)-binding Rossmann-fold domains"/>
    <property type="match status" value="1"/>
</dbReference>
<evidence type="ECO:0000256" key="13">
    <source>
        <dbReference type="ARBA" id="ARBA00081267"/>
    </source>
</evidence>
<accession>A0A7C8I2T6</accession>
<organism evidence="18 19">
    <name type="scientific">Massariosphaeria phaeospora</name>
    <dbReference type="NCBI Taxonomy" id="100035"/>
    <lineage>
        <taxon>Eukaryota</taxon>
        <taxon>Fungi</taxon>
        <taxon>Dikarya</taxon>
        <taxon>Ascomycota</taxon>
        <taxon>Pezizomycotina</taxon>
        <taxon>Dothideomycetes</taxon>
        <taxon>Pleosporomycetidae</taxon>
        <taxon>Pleosporales</taxon>
        <taxon>Pleosporales incertae sedis</taxon>
        <taxon>Massariosphaeria</taxon>
    </lineage>
</organism>
<keyword evidence="9" id="KW-0472">Membrane</keyword>
<dbReference type="Pfam" id="PF01073">
    <property type="entry name" value="3Beta_HSD"/>
    <property type="match status" value="1"/>
</dbReference>
<evidence type="ECO:0000256" key="16">
    <source>
        <dbReference type="ARBA" id="ARBA00082106"/>
    </source>
</evidence>
<sequence length="372" mass="41373">MSSESSYTPSLGKVVVVGGCGFLGSHIVNLLIERHPNTRVFVVDLRTNTNRNASANISYHDADITDYAALEPLFSQFRADAVIHTASPHFNAKKDILEKVNVGGTKTLLKVAQETGVKAFIYTSSSSIVLDPKTELHNADETWPLITGDAQPEYYSTTKAYAETAVLQANRTPANFLTCSIRPAGIFGEGDVQALPKMIGALRKGQTKFQVGDNNNLFEWTYVGNIAHGHLLAVQALLQTHKLLPTVPLDSEKVDGEAFNITNGQPVYFWDFARAVWHEAGDTVPLSGIWHLSWEFAFGVGAILEWLFWVLGKTPNLTRQQVRYSTITRYYSIDKAKKRLGYAPIVDLDEGIRRGVRHILEQEDRQKQKKGQ</sequence>
<dbReference type="GO" id="GO:0006696">
    <property type="term" value="P:ergosterol biosynthetic process"/>
    <property type="evidence" value="ECO:0007669"/>
    <property type="project" value="UniProtKB-ARBA"/>
</dbReference>
<evidence type="ECO:0000256" key="1">
    <source>
        <dbReference type="ARBA" id="ARBA00004406"/>
    </source>
</evidence>
<protein>
    <recommendedName>
        <fullName evidence="12">Sterol-4-alpha-carboxylate 3-dehydrogenase ERG26, decarboxylating</fullName>
    </recommendedName>
    <alternativeName>
        <fullName evidence="15 16">C-3 Sterol dehydrogenase ERG26</fullName>
    </alternativeName>
    <alternativeName>
        <fullName evidence="13 14">C-4 decarboxylase ERG26</fullName>
    </alternativeName>
    <alternativeName>
        <fullName evidence="11">Sterol-4-alpha-carboxylate 3-dehydrogenase erg26, decarboxylating</fullName>
    </alternativeName>
</protein>
<evidence type="ECO:0000256" key="4">
    <source>
        <dbReference type="ARBA" id="ARBA00022824"/>
    </source>
</evidence>
<evidence type="ECO:0000259" key="17">
    <source>
        <dbReference type="Pfam" id="PF01073"/>
    </source>
</evidence>
<keyword evidence="8" id="KW-0443">Lipid metabolism</keyword>
<keyword evidence="4" id="KW-0256">Endoplasmic reticulum</keyword>
<dbReference type="FunFam" id="3.40.50.720:FF:000346">
    <property type="entry name" value="C-3 sterol dehydrogenase/C-4 decarboxylase"/>
    <property type="match status" value="1"/>
</dbReference>
<name>A0A7C8I2T6_9PLEO</name>
<dbReference type="AlphaFoldDB" id="A0A7C8I2T6"/>